<sequence>MDFSLVATGTVFPLTYTISQAYARRERATVLIANLKASVMALYYMHRDWDQSDNYPSSLGNDLSPWALKAKVLLVELMLSTKRLLTIHSDVYESLAEQRLTVMKHELLDMFEHDINLSTHKEGVSSVKLFRKLQSRDPSNIHLRDCYRAISMLSVMNEQLTVKAGYTRGGEGGLSRTNQYLRYIISNIEELRMIKQYRTPAMMRHACSLLFHIFAILLAPYFAHYCDTWIAQGHNESTCPQGYLGATFYVLIVMLLLHCEQDLEDCFDETGLDDVFFTLHEEIDNTTSAERVLLSERGSLDIIAGHTSINRMHSMNNCSPPVLATVAADFAPPPGPACLNTASDEVESYGSMHQSNDVDRKGTQESRHNLMKVSGHRQPGLALEDCKVVPGRGLISIRSGSLLQEEHINNERQSLLQ</sequence>
<reference evidence="1 2" key="1">
    <citation type="submission" date="2017-08" db="EMBL/GenBank/DDBJ databases">
        <title>Acidophilic green algal genome provides insights into adaptation to an acidic environment.</title>
        <authorList>
            <person name="Hirooka S."/>
            <person name="Hirose Y."/>
            <person name="Kanesaki Y."/>
            <person name="Higuchi S."/>
            <person name="Fujiwara T."/>
            <person name="Onuma R."/>
            <person name="Era A."/>
            <person name="Ohbayashi R."/>
            <person name="Uzuka A."/>
            <person name="Nozaki H."/>
            <person name="Yoshikawa H."/>
            <person name="Miyagishima S.Y."/>
        </authorList>
    </citation>
    <scope>NUCLEOTIDE SEQUENCE [LARGE SCALE GENOMIC DNA]</scope>
    <source>
        <strain evidence="1 2">NIES-2499</strain>
    </source>
</reference>
<dbReference type="PANTHER" id="PTHR36970:SF1">
    <property type="entry name" value="BESTROPHIN HOMOLOG"/>
    <property type="match status" value="1"/>
</dbReference>
<dbReference type="EMBL" id="BEGY01000025">
    <property type="protein sequence ID" value="GAX77572.1"/>
    <property type="molecule type" value="Genomic_DNA"/>
</dbReference>
<evidence type="ECO:0000313" key="1">
    <source>
        <dbReference type="EMBL" id="GAX77572.1"/>
    </source>
</evidence>
<organism evidence="1 2">
    <name type="scientific">Chlamydomonas eustigma</name>
    <dbReference type="NCBI Taxonomy" id="1157962"/>
    <lineage>
        <taxon>Eukaryota</taxon>
        <taxon>Viridiplantae</taxon>
        <taxon>Chlorophyta</taxon>
        <taxon>core chlorophytes</taxon>
        <taxon>Chlorophyceae</taxon>
        <taxon>CS clade</taxon>
        <taxon>Chlamydomonadales</taxon>
        <taxon>Chlamydomonadaceae</taxon>
        <taxon>Chlamydomonas</taxon>
    </lineage>
</organism>
<gene>
    <name evidence="1" type="ORF">CEUSTIGMA_g5016.t1</name>
</gene>
<proteinExistence type="predicted"/>
<dbReference type="Proteomes" id="UP000232323">
    <property type="component" value="Unassembled WGS sequence"/>
</dbReference>
<dbReference type="STRING" id="1157962.A0A250X3V1"/>
<name>A0A250X3V1_9CHLO</name>
<accession>A0A250X3V1</accession>
<keyword evidence="2" id="KW-1185">Reference proteome</keyword>
<dbReference type="AlphaFoldDB" id="A0A250X3V1"/>
<dbReference type="PANTHER" id="PTHR36970">
    <property type="entry name" value="UNNAMED PRODUCT"/>
    <property type="match status" value="1"/>
</dbReference>
<protein>
    <submittedName>
        <fullName evidence="1">Uncharacterized protein</fullName>
    </submittedName>
</protein>
<evidence type="ECO:0000313" key="2">
    <source>
        <dbReference type="Proteomes" id="UP000232323"/>
    </source>
</evidence>
<comment type="caution">
    <text evidence="1">The sequence shown here is derived from an EMBL/GenBank/DDBJ whole genome shotgun (WGS) entry which is preliminary data.</text>
</comment>
<dbReference type="OrthoDB" id="536576at2759"/>